<evidence type="ECO:0000256" key="1">
    <source>
        <dbReference type="SAM" id="SignalP"/>
    </source>
</evidence>
<dbReference type="RefSeq" id="WP_377304343.1">
    <property type="nucleotide sequence ID" value="NZ_CP180191.1"/>
</dbReference>
<feature type="chain" id="PRO_5045730458" evidence="1">
    <location>
        <begin position="23"/>
        <end position="192"/>
    </location>
</feature>
<dbReference type="EMBL" id="JBHRTI010000007">
    <property type="protein sequence ID" value="MFC3148399.1"/>
    <property type="molecule type" value="Genomic_DNA"/>
</dbReference>
<feature type="signal peptide" evidence="1">
    <location>
        <begin position="1"/>
        <end position="22"/>
    </location>
</feature>
<sequence length="192" mass="21930">MLLSALAVGLLALVLALWPAHAARAEGIESGALSLTTREDGYFLSADYRIELPQRLEEALLAVPLFFVFDFDLEQRRWYWLDKTVASGTVTYRLSFNALTRQYRVAINADGQRSASATLNFASLEEALRLISRVRREAVLPVNALERGERYRLTARLRLDLTQLPKPFQLNALTQREWLLDSEPRRISIEPR</sequence>
<keyword evidence="1" id="KW-0732">Signal</keyword>
<dbReference type="InterPro" id="IPR025500">
    <property type="entry name" value="DUF4390"/>
</dbReference>
<name>A0ABV7H3A2_9BURK</name>
<evidence type="ECO:0000313" key="3">
    <source>
        <dbReference type="Proteomes" id="UP001595556"/>
    </source>
</evidence>
<organism evidence="2 3">
    <name type="scientific">Piscinibacterium candidicorallinum</name>
    <dbReference type="NCBI Taxonomy" id="1793872"/>
    <lineage>
        <taxon>Bacteria</taxon>
        <taxon>Pseudomonadati</taxon>
        <taxon>Pseudomonadota</taxon>
        <taxon>Betaproteobacteria</taxon>
        <taxon>Burkholderiales</taxon>
        <taxon>Piscinibacterium</taxon>
    </lineage>
</organism>
<protein>
    <submittedName>
        <fullName evidence="2">DUF4390 domain-containing protein</fullName>
    </submittedName>
</protein>
<gene>
    <name evidence="2" type="ORF">ACFOEN_12280</name>
</gene>
<comment type="caution">
    <text evidence="2">The sequence shown here is derived from an EMBL/GenBank/DDBJ whole genome shotgun (WGS) entry which is preliminary data.</text>
</comment>
<dbReference type="Proteomes" id="UP001595556">
    <property type="component" value="Unassembled WGS sequence"/>
</dbReference>
<evidence type="ECO:0000313" key="2">
    <source>
        <dbReference type="EMBL" id="MFC3148399.1"/>
    </source>
</evidence>
<reference evidence="3" key="1">
    <citation type="journal article" date="2019" name="Int. J. Syst. Evol. Microbiol.">
        <title>The Global Catalogue of Microorganisms (GCM) 10K type strain sequencing project: providing services to taxonomists for standard genome sequencing and annotation.</title>
        <authorList>
            <consortium name="The Broad Institute Genomics Platform"/>
            <consortium name="The Broad Institute Genome Sequencing Center for Infectious Disease"/>
            <person name="Wu L."/>
            <person name="Ma J."/>
        </authorList>
    </citation>
    <scope>NUCLEOTIDE SEQUENCE [LARGE SCALE GENOMIC DNA]</scope>
    <source>
        <strain evidence="3">KCTC 52168</strain>
    </source>
</reference>
<accession>A0ABV7H3A2</accession>
<proteinExistence type="predicted"/>
<keyword evidence="3" id="KW-1185">Reference proteome</keyword>
<dbReference type="Pfam" id="PF14334">
    <property type="entry name" value="DUF4390"/>
    <property type="match status" value="1"/>
</dbReference>